<dbReference type="AlphaFoldDB" id="A0A849H7F6"/>
<feature type="transmembrane region" description="Helical" evidence="6">
    <location>
        <begin position="268"/>
        <end position="287"/>
    </location>
</feature>
<feature type="transmembrane region" description="Helical" evidence="6">
    <location>
        <begin position="84"/>
        <end position="108"/>
    </location>
</feature>
<keyword evidence="8" id="KW-1185">Reference proteome</keyword>
<dbReference type="InterPro" id="IPR050833">
    <property type="entry name" value="Poly_Biosynth_Transport"/>
</dbReference>
<name>A0A849H7F6_9MICO</name>
<dbReference type="EMBL" id="JABEPQ010000001">
    <property type="protein sequence ID" value="NNM45780.1"/>
    <property type="molecule type" value="Genomic_DNA"/>
</dbReference>
<keyword evidence="2" id="KW-1003">Cell membrane</keyword>
<feature type="transmembrane region" description="Helical" evidence="6">
    <location>
        <begin position="299"/>
        <end position="318"/>
    </location>
</feature>
<evidence type="ECO:0000256" key="5">
    <source>
        <dbReference type="ARBA" id="ARBA00023136"/>
    </source>
</evidence>
<evidence type="ECO:0000313" key="8">
    <source>
        <dbReference type="Proteomes" id="UP000588586"/>
    </source>
</evidence>
<evidence type="ECO:0000256" key="3">
    <source>
        <dbReference type="ARBA" id="ARBA00022692"/>
    </source>
</evidence>
<evidence type="ECO:0000256" key="1">
    <source>
        <dbReference type="ARBA" id="ARBA00004651"/>
    </source>
</evidence>
<dbReference type="Proteomes" id="UP000588586">
    <property type="component" value="Unassembled WGS sequence"/>
</dbReference>
<feature type="transmembrane region" description="Helical" evidence="6">
    <location>
        <begin position="58"/>
        <end position="78"/>
    </location>
</feature>
<keyword evidence="3 6" id="KW-0812">Transmembrane</keyword>
<keyword evidence="4 6" id="KW-1133">Transmembrane helix</keyword>
<proteinExistence type="predicted"/>
<accession>A0A849H7F6</accession>
<feature type="transmembrane region" description="Helical" evidence="6">
    <location>
        <begin position="354"/>
        <end position="378"/>
    </location>
</feature>
<reference evidence="7 8" key="1">
    <citation type="submission" date="2020-04" db="EMBL/GenBank/DDBJ databases">
        <title>Knoellia sp. isolate from air conditioner.</title>
        <authorList>
            <person name="Chea S."/>
            <person name="Kim D.-U."/>
        </authorList>
    </citation>
    <scope>NUCLEOTIDE SEQUENCE [LARGE SCALE GENOMIC DNA]</scope>
    <source>
        <strain evidence="7 8">DB2414S</strain>
    </source>
</reference>
<protein>
    <submittedName>
        <fullName evidence="7">Oligosaccharide flippase family protein</fullName>
    </submittedName>
</protein>
<dbReference type="Pfam" id="PF13440">
    <property type="entry name" value="Polysacc_synt_3"/>
    <property type="match status" value="1"/>
</dbReference>
<feature type="transmembrane region" description="Helical" evidence="6">
    <location>
        <begin position="183"/>
        <end position="212"/>
    </location>
</feature>
<feature type="transmembrane region" description="Helical" evidence="6">
    <location>
        <begin position="224"/>
        <end position="247"/>
    </location>
</feature>
<evidence type="ECO:0000256" key="4">
    <source>
        <dbReference type="ARBA" id="ARBA00022989"/>
    </source>
</evidence>
<evidence type="ECO:0000313" key="7">
    <source>
        <dbReference type="EMBL" id="NNM45780.1"/>
    </source>
</evidence>
<dbReference type="PANTHER" id="PTHR30250">
    <property type="entry name" value="PST FAMILY PREDICTED COLANIC ACID TRANSPORTER"/>
    <property type="match status" value="1"/>
</dbReference>
<feature type="transmembrane region" description="Helical" evidence="6">
    <location>
        <begin position="330"/>
        <end position="348"/>
    </location>
</feature>
<sequence>MVALALAPVLTRVFDPTSFGAFSTVMATASLMVGFSSFRFELLAQRVPRETGESLFRLALWSILAVGLVVTGASFVAWKLGAEPIWLMCGALGVAGSVPLVSSAIATWESRYRWLASMNFAQGALTPIAQITLGLASATGGALAAGFTVARLGWLINLRALRGSGEAAPAPPARLHDILRLDVLRFGLIGGASALVNAAASQAPILLVAFLYGHTEAGLFAMAFRLIVAPLGLVAQAASGAVVGEVGRSVRERRSGIHELISHAMRDLAMLGLAPAAAAALLAPYLAPRILGEAWADTGWLISALAVGALAQLVAAPFGQVLILTHHQRWLLIWDVLRLTLTCAALVIPRALGWPVLAGVGALSLGQAVMYGALVALVRQASRSHDTDSGA</sequence>
<keyword evidence="5 6" id="KW-0472">Membrane</keyword>
<comment type="caution">
    <text evidence="7">The sequence shown here is derived from an EMBL/GenBank/DDBJ whole genome shotgun (WGS) entry which is preliminary data.</text>
</comment>
<organism evidence="7 8">
    <name type="scientific">Knoellia koreensis</name>
    <dbReference type="NCBI Taxonomy" id="2730921"/>
    <lineage>
        <taxon>Bacteria</taxon>
        <taxon>Bacillati</taxon>
        <taxon>Actinomycetota</taxon>
        <taxon>Actinomycetes</taxon>
        <taxon>Micrococcales</taxon>
        <taxon>Intrasporangiaceae</taxon>
        <taxon>Knoellia</taxon>
    </lineage>
</organism>
<dbReference type="PANTHER" id="PTHR30250:SF11">
    <property type="entry name" value="O-ANTIGEN TRANSPORTER-RELATED"/>
    <property type="match status" value="1"/>
</dbReference>
<dbReference type="GO" id="GO:0005886">
    <property type="term" value="C:plasma membrane"/>
    <property type="evidence" value="ECO:0007669"/>
    <property type="project" value="UniProtKB-SubCell"/>
</dbReference>
<evidence type="ECO:0000256" key="2">
    <source>
        <dbReference type="ARBA" id="ARBA00022475"/>
    </source>
</evidence>
<comment type="subcellular location">
    <subcellularLocation>
        <location evidence="1">Cell membrane</location>
        <topology evidence="1">Multi-pass membrane protein</topology>
    </subcellularLocation>
</comment>
<evidence type="ECO:0000256" key="6">
    <source>
        <dbReference type="SAM" id="Phobius"/>
    </source>
</evidence>
<feature type="transmembrane region" description="Helical" evidence="6">
    <location>
        <begin position="20"/>
        <end position="38"/>
    </location>
</feature>
<gene>
    <name evidence="7" type="ORF">HJG52_07145</name>
</gene>